<keyword evidence="3" id="KW-1185">Reference proteome</keyword>
<feature type="chain" id="PRO_5003440947" evidence="1">
    <location>
        <begin position="22"/>
        <end position="479"/>
    </location>
</feature>
<name>G2Z079_FLABF</name>
<dbReference type="Proteomes" id="UP000009186">
    <property type="component" value="Chromosome"/>
</dbReference>
<dbReference type="PROSITE" id="PS51257">
    <property type="entry name" value="PROKAR_LIPOPROTEIN"/>
    <property type="match status" value="1"/>
</dbReference>
<keyword evidence="1" id="KW-0732">Signal</keyword>
<evidence type="ECO:0000256" key="1">
    <source>
        <dbReference type="SAM" id="SignalP"/>
    </source>
</evidence>
<feature type="signal peptide" evidence="1">
    <location>
        <begin position="1"/>
        <end position="21"/>
    </location>
</feature>
<dbReference type="Gene3D" id="1.25.40.390">
    <property type="match status" value="1"/>
</dbReference>
<dbReference type="EMBL" id="FQ859183">
    <property type="protein sequence ID" value="CCB70594.1"/>
    <property type="molecule type" value="Genomic_DNA"/>
</dbReference>
<dbReference type="SUPFAM" id="SSF48452">
    <property type="entry name" value="TPR-like"/>
    <property type="match status" value="1"/>
</dbReference>
<dbReference type="KEGG" id="fbr:FBFL15_2597"/>
<gene>
    <name evidence="2" type="ordered locus">FBFL15_2597</name>
</gene>
<accession>G2Z079</accession>
<sequence length="479" mass="52775">MKKILSLLVFSAFIISCNDLTETNTDPNSAYTTVPATLVSYAQKKLSDHLNTPSVNSNNFRLVMQYWQETTYVDESNYDFVTRNISNNVWSSNYVDILNNLSQAKNIISTYQPTASEAPTWPITKKNQLAIIDMQMVFVYQNLIDTFGDIPYSQSLNLNSNLLPVYDNDSAIYPLLITRLKNDIANLDVNGNSFSVGDYFYNGNVSKWKIFGNSLLLKLGITIADANPTLAQATVSQAIADGVFSSEADNCQFQYLEASPNYNPLYENLYASGRNDFVAGKTIVDKMNANNDPRISKFFDPLGNGTFVGAVIGSPASFSSRSHVGEFAYTPTTKGNVMTYTEVAFYLAEAAARWTPANAAVAYETAVTASMLEWGLNATQASAYVTANPYNAATWKKNIGEEAWIAMYNNPYVSWNFYKRLDFPTLVAPSTAVAVAGGKVPVRLTYPIKETTTNPSNYTAASAAIGGDKLTTKIFWDVN</sequence>
<reference evidence="2 3" key="1">
    <citation type="journal article" date="2011" name="Appl. Environ. Microbiol.">
        <title>Complete genome sequence of the fish pathogen Flavobacterium branchiophilum.</title>
        <authorList>
            <consortium name="1:IP"/>
            <consortium name="Microbial Evolutionary Genomics,F-75015 Paris"/>
            <consortium name="France 2:CNRS"/>
            <consortium name="URA2171"/>
            <consortium name="F-75015 Paris,France 3:Unite de Virologie et Immunologie Mol."/>
            <consortium name="INRA,78352 Jouy en Josas Cedex"/>
            <consortium name="France. 4:Unite de Mathemathique"/>
            <consortium name="Informatique et Genome,INRA"/>
            <consortium name="78352 Jouy en Josas Cedex"/>
            <consortium name="France. 5:CEA/Genoscope"/>
            <consortium name="Evry"/>
            <consortium name="France"/>
            <person name="Touchon M."/>
            <person name="Barbier P."/>
            <person name="Bernardet J.F."/>
            <person name="Loux V."/>
            <person name="Vacherie B."/>
            <person name="Barbe V."/>
            <person name="Rocha E.P."/>
            <person name="Duchaud E."/>
        </authorList>
    </citation>
    <scope>NUCLEOTIDE SEQUENCE [LARGE SCALE GENOMIC DNA]</scope>
    <source>
        <strain evidence="2 3">FL-15</strain>
    </source>
</reference>
<organism evidence="2 3">
    <name type="scientific">Flavobacterium branchiophilum (strain FL-15)</name>
    <dbReference type="NCBI Taxonomy" id="1034807"/>
    <lineage>
        <taxon>Bacteria</taxon>
        <taxon>Pseudomonadati</taxon>
        <taxon>Bacteroidota</taxon>
        <taxon>Flavobacteriia</taxon>
        <taxon>Flavobacteriales</taxon>
        <taxon>Flavobacteriaceae</taxon>
        <taxon>Flavobacterium</taxon>
    </lineage>
</organism>
<keyword evidence="2" id="KW-0449">Lipoprotein</keyword>
<dbReference type="STRING" id="1034807.FBFL15_2597"/>
<dbReference type="Pfam" id="PF12771">
    <property type="entry name" value="SusD-like_2"/>
    <property type="match status" value="1"/>
</dbReference>
<proteinExistence type="predicted"/>
<dbReference type="InterPro" id="IPR011990">
    <property type="entry name" value="TPR-like_helical_dom_sf"/>
</dbReference>
<dbReference type="eggNOG" id="COG4198">
    <property type="taxonomic scope" value="Bacteria"/>
</dbReference>
<evidence type="ECO:0000313" key="3">
    <source>
        <dbReference type="Proteomes" id="UP000009186"/>
    </source>
</evidence>
<dbReference type="AlphaFoldDB" id="G2Z079"/>
<dbReference type="RefSeq" id="WP_014085048.1">
    <property type="nucleotide sequence ID" value="NC_016001.1"/>
</dbReference>
<dbReference type="InterPro" id="IPR041662">
    <property type="entry name" value="SusD-like_2"/>
</dbReference>
<protein>
    <submittedName>
        <fullName evidence="2">Probable lipoprotein</fullName>
    </submittedName>
</protein>
<dbReference type="HOGENOM" id="CLU_025928_1_0_10"/>
<evidence type="ECO:0000313" key="2">
    <source>
        <dbReference type="EMBL" id="CCB70594.1"/>
    </source>
</evidence>